<dbReference type="PROSITE" id="PS51257">
    <property type="entry name" value="PROKAR_LIPOPROTEIN"/>
    <property type="match status" value="1"/>
</dbReference>
<accession>A0A1I2U0H8</accession>
<keyword evidence="7" id="KW-1185">Reference proteome</keyword>
<dbReference type="Pfam" id="PF09084">
    <property type="entry name" value="NMT1"/>
    <property type="match status" value="1"/>
</dbReference>
<comment type="similarity">
    <text evidence="2">Belongs to the bacterial solute-binding protein SsuA/TauA family.</text>
</comment>
<protein>
    <submittedName>
        <fullName evidence="6">NitT/TauT family transport system substrate-binding protein</fullName>
    </submittedName>
</protein>
<evidence type="ECO:0000256" key="2">
    <source>
        <dbReference type="ARBA" id="ARBA00010742"/>
    </source>
</evidence>
<dbReference type="STRING" id="269670.SAMN02982927_02497"/>
<evidence type="ECO:0000256" key="1">
    <source>
        <dbReference type="ARBA" id="ARBA00004418"/>
    </source>
</evidence>
<name>A0A1I2U0H8_9BACL</name>
<comment type="subcellular location">
    <subcellularLocation>
        <location evidence="1">Periplasm</location>
    </subcellularLocation>
</comment>
<sequence>MKKLIGLLAALCMVFLMLAGCSNSSQSGGDSGKKSVDVKMGTEAWIGYGPWWIADKAGIFKKNGINIDIIMFKQDSDINAAFASDKIQFANIASHTAMKMKANNDLNLKSVVFLDESKTADAMITKSKYKNLESLKGKKIAYEEGTTSDLLFRQAVKSAGLSMSDFKVVYMAASDAGLALISNKVDAAVTYEPYISTIINKDKSVHHIYSGEDSPGLISDMTVAKSNYLSKNPKVKAAMQKIWDEALDYWKEHPEEGNKIVAEASGTSADELPTILDGIKFFTLDEQKEDVDSGNLSKSLSTIKEILKGQKQLKKEIDVEKLIDIK</sequence>
<gene>
    <name evidence="6" type="ORF">SAMN02982927_02497</name>
</gene>
<dbReference type="GO" id="GO:0042597">
    <property type="term" value="C:periplasmic space"/>
    <property type="evidence" value="ECO:0007669"/>
    <property type="project" value="UniProtKB-SubCell"/>
</dbReference>
<dbReference type="InterPro" id="IPR015168">
    <property type="entry name" value="SsuA/THI5"/>
</dbReference>
<dbReference type="PANTHER" id="PTHR30024">
    <property type="entry name" value="ALIPHATIC SULFONATES-BINDING PROTEIN-RELATED"/>
    <property type="match status" value="1"/>
</dbReference>
<dbReference type="AlphaFoldDB" id="A0A1I2U0H8"/>
<feature type="domain" description="SsuA/THI5-like" evidence="5">
    <location>
        <begin position="50"/>
        <end position="256"/>
    </location>
</feature>
<dbReference type="Gene3D" id="3.40.190.10">
    <property type="entry name" value="Periplasmic binding protein-like II"/>
    <property type="match status" value="2"/>
</dbReference>
<dbReference type="Proteomes" id="UP000198752">
    <property type="component" value="Unassembled WGS sequence"/>
</dbReference>
<dbReference type="PANTHER" id="PTHR30024:SF47">
    <property type="entry name" value="TAURINE-BINDING PERIPLASMIC PROTEIN"/>
    <property type="match status" value="1"/>
</dbReference>
<evidence type="ECO:0000313" key="6">
    <source>
        <dbReference type="EMBL" id="SFG70473.1"/>
    </source>
</evidence>
<evidence type="ECO:0000256" key="3">
    <source>
        <dbReference type="ARBA" id="ARBA00022729"/>
    </source>
</evidence>
<dbReference type="SUPFAM" id="SSF53850">
    <property type="entry name" value="Periplasmic binding protein-like II"/>
    <property type="match status" value="1"/>
</dbReference>
<feature type="signal peptide" evidence="4">
    <location>
        <begin position="1"/>
        <end position="19"/>
    </location>
</feature>
<organism evidence="6 7">
    <name type="scientific">Sporolactobacillus nakayamae</name>
    <dbReference type="NCBI Taxonomy" id="269670"/>
    <lineage>
        <taxon>Bacteria</taxon>
        <taxon>Bacillati</taxon>
        <taxon>Bacillota</taxon>
        <taxon>Bacilli</taxon>
        <taxon>Bacillales</taxon>
        <taxon>Sporolactobacillaceae</taxon>
        <taxon>Sporolactobacillus</taxon>
    </lineage>
</organism>
<evidence type="ECO:0000259" key="5">
    <source>
        <dbReference type="Pfam" id="PF09084"/>
    </source>
</evidence>
<reference evidence="7" key="1">
    <citation type="submission" date="2016-10" db="EMBL/GenBank/DDBJ databases">
        <authorList>
            <person name="Varghese N."/>
            <person name="Submissions S."/>
        </authorList>
    </citation>
    <scope>NUCLEOTIDE SEQUENCE [LARGE SCALE GENOMIC DNA]</scope>
    <source>
        <strain evidence="7">ATCC 700379</strain>
    </source>
</reference>
<evidence type="ECO:0000256" key="4">
    <source>
        <dbReference type="SAM" id="SignalP"/>
    </source>
</evidence>
<dbReference type="EMBL" id="FOOY01000018">
    <property type="protein sequence ID" value="SFG70473.1"/>
    <property type="molecule type" value="Genomic_DNA"/>
</dbReference>
<feature type="chain" id="PRO_5039035241" evidence="4">
    <location>
        <begin position="20"/>
        <end position="326"/>
    </location>
</feature>
<evidence type="ECO:0000313" key="7">
    <source>
        <dbReference type="Proteomes" id="UP000198752"/>
    </source>
</evidence>
<dbReference type="RefSeq" id="WP_177184777.1">
    <property type="nucleotide sequence ID" value="NZ_FOOY01000018.1"/>
</dbReference>
<proteinExistence type="inferred from homology"/>
<keyword evidence="3 4" id="KW-0732">Signal</keyword>